<feature type="signal peptide" evidence="1">
    <location>
        <begin position="1"/>
        <end position="19"/>
    </location>
</feature>
<accession>A0A8T1VSI6</accession>
<comment type="caution">
    <text evidence="2">The sequence shown here is derived from an EMBL/GenBank/DDBJ whole genome shotgun (WGS) entry which is preliminary data.</text>
</comment>
<dbReference type="Proteomes" id="UP000694044">
    <property type="component" value="Unassembled WGS sequence"/>
</dbReference>
<gene>
    <name evidence="2" type="ORF">PHYPSEUDO_002780</name>
</gene>
<dbReference type="OrthoDB" id="128001at2759"/>
<protein>
    <recommendedName>
        <fullName evidence="4">RxLR effector protein</fullName>
    </recommendedName>
</protein>
<evidence type="ECO:0000313" key="3">
    <source>
        <dbReference type="Proteomes" id="UP000694044"/>
    </source>
</evidence>
<feature type="chain" id="PRO_5035796062" description="RxLR effector protein" evidence="1">
    <location>
        <begin position="20"/>
        <end position="396"/>
    </location>
</feature>
<name>A0A8T1VSI6_9STRA</name>
<evidence type="ECO:0008006" key="4">
    <source>
        <dbReference type="Google" id="ProtNLM"/>
    </source>
</evidence>
<dbReference type="AlphaFoldDB" id="A0A8T1VSI6"/>
<evidence type="ECO:0000256" key="1">
    <source>
        <dbReference type="SAM" id="SignalP"/>
    </source>
</evidence>
<evidence type="ECO:0000313" key="2">
    <source>
        <dbReference type="EMBL" id="KAG7384315.1"/>
    </source>
</evidence>
<reference evidence="2" key="1">
    <citation type="submission" date="2021-02" db="EMBL/GenBank/DDBJ databases">
        <authorList>
            <person name="Palmer J.M."/>
        </authorList>
    </citation>
    <scope>NUCLEOTIDE SEQUENCE</scope>
    <source>
        <strain evidence="2">SCRP734</strain>
    </source>
</reference>
<keyword evidence="1" id="KW-0732">Signal</keyword>
<keyword evidence="3" id="KW-1185">Reference proteome</keyword>
<organism evidence="2 3">
    <name type="scientific">Phytophthora pseudosyringae</name>
    <dbReference type="NCBI Taxonomy" id="221518"/>
    <lineage>
        <taxon>Eukaryota</taxon>
        <taxon>Sar</taxon>
        <taxon>Stramenopiles</taxon>
        <taxon>Oomycota</taxon>
        <taxon>Peronosporomycetes</taxon>
        <taxon>Peronosporales</taxon>
        <taxon>Peronosporaceae</taxon>
        <taxon>Phytophthora</taxon>
    </lineage>
</organism>
<dbReference type="EMBL" id="JAGDFM010000151">
    <property type="protein sequence ID" value="KAG7384315.1"/>
    <property type="molecule type" value="Genomic_DNA"/>
</dbReference>
<proteinExistence type="predicted"/>
<sequence>MRAHYIVLLAAALVAVTGAAGDDHLGTRLLRTHKSTTSANEEERVNFAGFEIKIGLLDDIIERMNQSPMFKAQVDKRASAQDAYTAFKVDKVADNVFESAQWKEWAEYVRLMAKNKNEVPDENLAAGMSAVLTSAGLSNLLANTAKNDKTRDIVSKLEAAQLSRWLNGGYTPDAIFNTLALEKADDIFGTAPFATWTKFLTQYNKKHPKKMVSELDVLTSSYGEQKFIKMLSSADKSHPDVSQKLRDELVKGWMDDVMHPSSLFTRLKLHEAGDDLLTSPLLTTWVQYMQAFNEKYPKFKTTMIQTFTKSYDDQQIAVMIQAAKKSTNGRMVDFATNLQTAQFKQWMADKKTPTEMLSVLKLTSQTFTDNPAADIWRAYNKAYVKKFPSGEFAFQP</sequence>